<dbReference type="GO" id="GO:0003700">
    <property type="term" value="F:DNA-binding transcription factor activity"/>
    <property type="evidence" value="ECO:0007669"/>
    <property type="project" value="TreeGrafter"/>
</dbReference>
<dbReference type="InterPro" id="IPR050109">
    <property type="entry name" value="HTH-type_TetR-like_transc_reg"/>
</dbReference>
<dbReference type="InterPro" id="IPR023772">
    <property type="entry name" value="DNA-bd_HTH_TetR-type_CS"/>
</dbReference>
<reference evidence="6 7" key="1">
    <citation type="submission" date="2020-04" db="EMBL/GenBank/DDBJ databases">
        <authorList>
            <person name="Klaysubun C."/>
            <person name="Duangmal K."/>
            <person name="Lipun K."/>
        </authorList>
    </citation>
    <scope>NUCLEOTIDE SEQUENCE [LARGE SCALE GENOMIC DNA]</scope>
    <source>
        <strain evidence="6 7">DSM 45300</strain>
    </source>
</reference>
<evidence type="ECO:0000256" key="2">
    <source>
        <dbReference type="ARBA" id="ARBA00023125"/>
    </source>
</evidence>
<proteinExistence type="predicted"/>
<keyword evidence="7" id="KW-1185">Reference proteome</keyword>
<keyword evidence="1" id="KW-0805">Transcription regulation</keyword>
<organism evidence="6 7">
    <name type="scientific">Pseudonocardia bannensis</name>
    <dbReference type="NCBI Taxonomy" id="630973"/>
    <lineage>
        <taxon>Bacteria</taxon>
        <taxon>Bacillati</taxon>
        <taxon>Actinomycetota</taxon>
        <taxon>Actinomycetes</taxon>
        <taxon>Pseudonocardiales</taxon>
        <taxon>Pseudonocardiaceae</taxon>
        <taxon>Pseudonocardia</taxon>
    </lineage>
</organism>
<dbReference type="PROSITE" id="PS50977">
    <property type="entry name" value="HTH_TETR_2"/>
    <property type="match status" value="1"/>
</dbReference>
<dbReference type="AlphaFoldDB" id="A0A848DHJ9"/>
<dbReference type="InterPro" id="IPR001647">
    <property type="entry name" value="HTH_TetR"/>
</dbReference>
<dbReference type="SUPFAM" id="SSF46689">
    <property type="entry name" value="Homeodomain-like"/>
    <property type="match status" value="1"/>
</dbReference>
<feature type="DNA-binding region" description="H-T-H motif" evidence="4">
    <location>
        <begin position="31"/>
        <end position="50"/>
    </location>
</feature>
<dbReference type="EMBL" id="JAAXKZ010000032">
    <property type="protein sequence ID" value="NMH92158.1"/>
    <property type="molecule type" value="Genomic_DNA"/>
</dbReference>
<dbReference type="PRINTS" id="PR00455">
    <property type="entry name" value="HTHTETR"/>
</dbReference>
<name>A0A848DHJ9_9PSEU</name>
<keyword evidence="2 4" id="KW-0238">DNA-binding</keyword>
<evidence type="ECO:0000313" key="6">
    <source>
        <dbReference type="EMBL" id="NMH92158.1"/>
    </source>
</evidence>
<dbReference type="PANTHER" id="PTHR30055:SF234">
    <property type="entry name" value="HTH-TYPE TRANSCRIPTIONAL REGULATOR BETI"/>
    <property type="match status" value="1"/>
</dbReference>
<evidence type="ECO:0000259" key="5">
    <source>
        <dbReference type="PROSITE" id="PS50977"/>
    </source>
</evidence>
<gene>
    <name evidence="6" type="ORF">HF519_11375</name>
</gene>
<evidence type="ECO:0000256" key="1">
    <source>
        <dbReference type="ARBA" id="ARBA00023015"/>
    </source>
</evidence>
<protein>
    <submittedName>
        <fullName evidence="6">TetR/AcrR family transcriptional regulator</fullName>
    </submittedName>
</protein>
<dbReference type="PANTHER" id="PTHR30055">
    <property type="entry name" value="HTH-TYPE TRANSCRIPTIONAL REGULATOR RUTR"/>
    <property type="match status" value="1"/>
</dbReference>
<keyword evidence="3" id="KW-0804">Transcription</keyword>
<dbReference type="GO" id="GO:0000976">
    <property type="term" value="F:transcription cis-regulatory region binding"/>
    <property type="evidence" value="ECO:0007669"/>
    <property type="project" value="TreeGrafter"/>
</dbReference>
<dbReference type="Proteomes" id="UP000586918">
    <property type="component" value="Unassembled WGS sequence"/>
</dbReference>
<sequence length="246" mass="26795">MSAPARVPDRLDRVLDVATDLLVRWGYQRVTIEDVARHAGIGKGTVYLHFRTKDALFLTVLLRAHHGVVSRLVERIRADPAEALPSRMLRSLYLELAGDPVVRPLYLGDSAVLGRLAHESADTLGELAQRREEAGRAWFGLLRDAGLLRTDLDVSEQLYLLGAVTSGFYFVDSLPVPTAPGDPAGRAAVLEHALAASLEVPGAPAPGAATAEAVADLFASLIEHIDDEWQRRVRRSGRAAERRSAR</sequence>
<dbReference type="Pfam" id="PF00440">
    <property type="entry name" value="TetR_N"/>
    <property type="match status" value="1"/>
</dbReference>
<dbReference type="Gene3D" id="1.10.357.10">
    <property type="entry name" value="Tetracycline Repressor, domain 2"/>
    <property type="match status" value="1"/>
</dbReference>
<accession>A0A848DHJ9</accession>
<evidence type="ECO:0000313" key="7">
    <source>
        <dbReference type="Proteomes" id="UP000586918"/>
    </source>
</evidence>
<dbReference type="PROSITE" id="PS01081">
    <property type="entry name" value="HTH_TETR_1"/>
    <property type="match status" value="1"/>
</dbReference>
<evidence type="ECO:0000256" key="4">
    <source>
        <dbReference type="PROSITE-ProRule" id="PRU00335"/>
    </source>
</evidence>
<comment type="caution">
    <text evidence="6">The sequence shown here is derived from an EMBL/GenBank/DDBJ whole genome shotgun (WGS) entry which is preliminary data.</text>
</comment>
<feature type="domain" description="HTH tetR-type" evidence="5">
    <location>
        <begin position="8"/>
        <end position="68"/>
    </location>
</feature>
<evidence type="ECO:0000256" key="3">
    <source>
        <dbReference type="ARBA" id="ARBA00023163"/>
    </source>
</evidence>
<dbReference type="RefSeq" id="WP_169412875.1">
    <property type="nucleotide sequence ID" value="NZ_JAAXKZ010000032.1"/>
</dbReference>
<dbReference type="InterPro" id="IPR009057">
    <property type="entry name" value="Homeodomain-like_sf"/>
</dbReference>